<evidence type="ECO:0000256" key="10">
    <source>
        <dbReference type="RuleBase" id="RU003826"/>
    </source>
</evidence>
<dbReference type="InterPro" id="IPR022998">
    <property type="entry name" value="ThiamineP_synth_TenI"/>
</dbReference>
<dbReference type="Proteomes" id="UP000199411">
    <property type="component" value="Unassembled WGS sequence"/>
</dbReference>
<evidence type="ECO:0000256" key="3">
    <source>
        <dbReference type="ARBA" id="ARBA00022723"/>
    </source>
</evidence>
<dbReference type="PANTHER" id="PTHR20857">
    <property type="entry name" value="THIAMINE-PHOSPHATE PYROPHOSPHORYLASE"/>
    <property type="match status" value="1"/>
</dbReference>
<feature type="binding site" evidence="9">
    <location>
        <begin position="129"/>
        <end position="131"/>
    </location>
    <ligand>
        <name>2-[(2R,5Z)-2-carboxy-4-methylthiazol-5(2H)-ylidene]ethyl phosphate</name>
        <dbReference type="ChEBI" id="CHEBI:62899"/>
    </ligand>
</feature>
<feature type="binding site" evidence="9">
    <location>
        <begin position="178"/>
        <end position="179"/>
    </location>
    <ligand>
        <name>2-[(2R,5Z)-2-carboxy-4-methylthiazol-5(2H)-ylidene]ethyl phosphate</name>
        <dbReference type="ChEBI" id="CHEBI:62899"/>
    </ligand>
</feature>
<dbReference type="Gene3D" id="3.20.20.70">
    <property type="entry name" value="Aldolase class I"/>
    <property type="match status" value="1"/>
</dbReference>
<dbReference type="CDD" id="cd00564">
    <property type="entry name" value="TMP_TenI"/>
    <property type="match status" value="1"/>
</dbReference>
<accession>A0A1G6J2D8</accession>
<feature type="binding site" evidence="9">
    <location>
        <position position="65"/>
    </location>
    <ligand>
        <name>Mg(2+)</name>
        <dbReference type="ChEBI" id="CHEBI:18420"/>
    </ligand>
</feature>
<evidence type="ECO:0000256" key="6">
    <source>
        <dbReference type="ARBA" id="ARBA00047334"/>
    </source>
</evidence>
<keyword evidence="2 9" id="KW-0808">Transferase</keyword>
<comment type="catalytic activity">
    <reaction evidence="8 9 10">
        <text>2-[(2R,5Z)-2-carboxy-4-methylthiazol-5(2H)-ylidene]ethyl phosphate + 4-amino-2-methyl-5-(diphosphooxymethyl)pyrimidine + 2 H(+) = thiamine phosphate + CO2 + diphosphate</text>
        <dbReference type="Rhea" id="RHEA:47844"/>
        <dbReference type="ChEBI" id="CHEBI:15378"/>
        <dbReference type="ChEBI" id="CHEBI:16526"/>
        <dbReference type="ChEBI" id="CHEBI:33019"/>
        <dbReference type="ChEBI" id="CHEBI:37575"/>
        <dbReference type="ChEBI" id="CHEBI:57841"/>
        <dbReference type="ChEBI" id="CHEBI:62899"/>
        <dbReference type="EC" id="2.5.1.3"/>
    </reaction>
</comment>
<protein>
    <recommendedName>
        <fullName evidence="9">Thiamine-phosphate synthase</fullName>
        <shortName evidence="9">TP synthase</shortName>
        <shortName evidence="9">TPS</shortName>
        <ecNumber evidence="9">2.5.1.3</ecNumber>
    </recommendedName>
    <alternativeName>
        <fullName evidence="9">Thiamine-phosphate pyrophosphorylase</fullName>
        <shortName evidence="9">TMP pyrophosphorylase</shortName>
        <shortName evidence="9">TMP-PPase</shortName>
    </alternativeName>
</protein>
<dbReference type="EMBL" id="FMYU01000002">
    <property type="protein sequence ID" value="SDC12505.1"/>
    <property type="molecule type" value="Genomic_DNA"/>
</dbReference>
<dbReference type="UniPathway" id="UPA00060">
    <property type="reaction ID" value="UER00141"/>
</dbReference>
<dbReference type="NCBIfam" id="TIGR00693">
    <property type="entry name" value="thiE"/>
    <property type="match status" value="1"/>
</dbReference>
<dbReference type="AlphaFoldDB" id="A0A1G6J2D8"/>
<comment type="pathway">
    <text evidence="1 9 11">Cofactor biosynthesis; thiamine diphosphate biosynthesis; thiamine phosphate from 4-amino-2-methyl-5-diphosphomethylpyrimidine and 4-methyl-5-(2-phosphoethyl)-thiazole: step 1/1.</text>
</comment>
<dbReference type="PANTHER" id="PTHR20857:SF23">
    <property type="entry name" value="THIAMINE BIOSYNTHETIC BIFUNCTIONAL ENZYME"/>
    <property type="match status" value="1"/>
</dbReference>
<dbReference type="OrthoDB" id="9810880at2"/>
<dbReference type="HAMAP" id="MF_00097">
    <property type="entry name" value="TMP_synthase"/>
    <property type="match status" value="1"/>
</dbReference>
<evidence type="ECO:0000256" key="8">
    <source>
        <dbReference type="ARBA" id="ARBA00047883"/>
    </source>
</evidence>
<dbReference type="InterPro" id="IPR013785">
    <property type="entry name" value="Aldolase_TIM"/>
</dbReference>
<keyword evidence="3 9" id="KW-0479">Metal-binding</keyword>
<dbReference type="GO" id="GO:0000287">
    <property type="term" value="F:magnesium ion binding"/>
    <property type="evidence" value="ECO:0007669"/>
    <property type="project" value="UniProtKB-UniRule"/>
</dbReference>
<comment type="catalytic activity">
    <reaction evidence="7 9 10">
        <text>2-(2-carboxy-4-methylthiazol-5-yl)ethyl phosphate + 4-amino-2-methyl-5-(diphosphooxymethyl)pyrimidine + 2 H(+) = thiamine phosphate + CO2 + diphosphate</text>
        <dbReference type="Rhea" id="RHEA:47848"/>
        <dbReference type="ChEBI" id="CHEBI:15378"/>
        <dbReference type="ChEBI" id="CHEBI:16526"/>
        <dbReference type="ChEBI" id="CHEBI:33019"/>
        <dbReference type="ChEBI" id="CHEBI:37575"/>
        <dbReference type="ChEBI" id="CHEBI:57841"/>
        <dbReference type="ChEBI" id="CHEBI:62890"/>
        <dbReference type="EC" id="2.5.1.3"/>
    </reaction>
</comment>
<feature type="binding site" evidence="9">
    <location>
        <position position="103"/>
    </location>
    <ligand>
        <name>4-amino-2-methyl-5-(diphosphooxymethyl)pyrimidine</name>
        <dbReference type="ChEBI" id="CHEBI:57841"/>
    </ligand>
</feature>
<comment type="cofactor">
    <cofactor evidence="9">
        <name>Mg(2+)</name>
        <dbReference type="ChEBI" id="CHEBI:18420"/>
    </cofactor>
    <text evidence="9">Binds 1 Mg(2+) ion per subunit.</text>
</comment>
<evidence type="ECO:0000313" key="14">
    <source>
        <dbReference type="Proteomes" id="UP000199411"/>
    </source>
</evidence>
<dbReference type="GO" id="GO:0004789">
    <property type="term" value="F:thiamine-phosphate diphosphorylase activity"/>
    <property type="evidence" value="ECO:0007669"/>
    <property type="project" value="UniProtKB-UniRule"/>
</dbReference>
<organism evidence="13 14">
    <name type="scientific">Desulfurella multipotens</name>
    <dbReference type="NCBI Taxonomy" id="79269"/>
    <lineage>
        <taxon>Bacteria</taxon>
        <taxon>Pseudomonadati</taxon>
        <taxon>Campylobacterota</taxon>
        <taxon>Desulfurellia</taxon>
        <taxon>Desulfurellales</taxon>
        <taxon>Desulfurellaceae</taxon>
        <taxon>Desulfurella</taxon>
    </lineage>
</organism>
<keyword evidence="5 9" id="KW-0784">Thiamine biosynthesis</keyword>
<evidence type="ECO:0000259" key="12">
    <source>
        <dbReference type="Pfam" id="PF02581"/>
    </source>
</evidence>
<feature type="binding site" evidence="9">
    <location>
        <position position="158"/>
    </location>
    <ligand>
        <name>2-[(2R,5Z)-2-carboxy-4-methylthiazol-5(2H)-ylidene]ethyl phosphate</name>
        <dbReference type="ChEBI" id="CHEBI:62899"/>
    </ligand>
</feature>
<dbReference type="EC" id="2.5.1.3" evidence="9"/>
<feature type="binding site" evidence="9">
    <location>
        <position position="132"/>
    </location>
    <ligand>
        <name>4-amino-2-methyl-5-(diphosphooxymethyl)pyrimidine</name>
        <dbReference type="ChEBI" id="CHEBI:57841"/>
    </ligand>
</feature>
<dbReference type="Pfam" id="PF02581">
    <property type="entry name" value="TMP-TENI"/>
    <property type="match status" value="1"/>
</dbReference>
<feature type="domain" description="Thiamine phosphate synthase/TenI" evidence="12">
    <location>
        <begin position="14"/>
        <end position="180"/>
    </location>
</feature>
<gene>
    <name evidence="9" type="primary">thiE</name>
    <name evidence="13" type="ORF">SAMN05660835_00356</name>
</gene>
<proteinExistence type="inferred from homology"/>
<evidence type="ECO:0000256" key="9">
    <source>
        <dbReference type="HAMAP-Rule" id="MF_00097"/>
    </source>
</evidence>
<evidence type="ECO:0000256" key="7">
    <source>
        <dbReference type="ARBA" id="ARBA00047851"/>
    </source>
</evidence>
<sequence length="198" mass="21867">MDLPKGFYGITLETDSIGTCKKLLNFGVQMIQYRAKNLSSKQMLNECFQIRSLTKQANVLMIVNDRVDIALIVGADGVHVGQDDIPPSSLRKIVPNNFIIGLSTHSIEQVLSPEVDFVDYIGVGAIFETSTKDTVVIGTELAKQMVDLSKKPAYLIGGIKLSNIDSIKGIGAYGFTSISDVLYNDYEHFLEMIKKWNS</sequence>
<keyword evidence="4 9" id="KW-0460">Magnesium</keyword>
<comment type="function">
    <text evidence="9">Condenses 4-methyl-5-(beta-hydroxyethyl)thiazole monophosphate (THZ-P) and 2-methyl-4-amino-5-hydroxymethyl pyrimidine pyrophosphate (HMP-PP) to form thiamine monophosphate (TMP).</text>
</comment>
<dbReference type="GO" id="GO:0009229">
    <property type="term" value="P:thiamine diphosphate biosynthetic process"/>
    <property type="evidence" value="ECO:0007669"/>
    <property type="project" value="UniProtKB-UniRule"/>
</dbReference>
<dbReference type="GO" id="GO:0005737">
    <property type="term" value="C:cytoplasm"/>
    <property type="evidence" value="ECO:0007669"/>
    <property type="project" value="TreeGrafter"/>
</dbReference>
<evidence type="ECO:0000256" key="1">
    <source>
        <dbReference type="ARBA" id="ARBA00005165"/>
    </source>
</evidence>
<reference evidence="14" key="1">
    <citation type="submission" date="2016-10" db="EMBL/GenBank/DDBJ databases">
        <authorList>
            <person name="Varghese N."/>
            <person name="Submissions S."/>
        </authorList>
    </citation>
    <scope>NUCLEOTIDE SEQUENCE [LARGE SCALE GENOMIC DNA]</scope>
    <source>
        <strain evidence="14">DSM 8415</strain>
    </source>
</reference>
<evidence type="ECO:0000256" key="2">
    <source>
        <dbReference type="ARBA" id="ARBA00022679"/>
    </source>
</evidence>
<feature type="binding site" evidence="9">
    <location>
        <position position="84"/>
    </location>
    <ligand>
        <name>Mg(2+)</name>
        <dbReference type="ChEBI" id="CHEBI:18420"/>
    </ligand>
</feature>
<comment type="similarity">
    <text evidence="9 10">Belongs to the thiamine-phosphate synthase family.</text>
</comment>
<feature type="binding site" evidence="9">
    <location>
        <position position="64"/>
    </location>
    <ligand>
        <name>4-amino-2-methyl-5-(diphosphooxymethyl)pyrimidine</name>
        <dbReference type="ChEBI" id="CHEBI:57841"/>
    </ligand>
</feature>
<evidence type="ECO:0000256" key="5">
    <source>
        <dbReference type="ARBA" id="ARBA00022977"/>
    </source>
</evidence>
<feature type="binding site" evidence="9">
    <location>
        <begin position="32"/>
        <end position="36"/>
    </location>
    <ligand>
        <name>4-amino-2-methyl-5-(diphosphooxymethyl)pyrimidine</name>
        <dbReference type="ChEBI" id="CHEBI:57841"/>
    </ligand>
</feature>
<evidence type="ECO:0000256" key="11">
    <source>
        <dbReference type="RuleBase" id="RU004253"/>
    </source>
</evidence>
<keyword evidence="14" id="KW-1185">Reference proteome</keyword>
<dbReference type="SUPFAM" id="SSF51391">
    <property type="entry name" value="Thiamin phosphate synthase"/>
    <property type="match status" value="1"/>
</dbReference>
<dbReference type="InterPro" id="IPR034291">
    <property type="entry name" value="TMP_synthase"/>
</dbReference>
<name>A0A1G6J2D8_9BACT</name>
<dbReference type="RefSeq" id="WP_092127757.1">
    <property type="nucleotide sequence ID" value="NZ_FMYU01000002.1"/>
</dbReference>
<dbReference type="InterPro" id="IPR036206">
    <property type="entry name" value="ThiamineP_synth_sf"/>
</dbReference>
<evidence type="ECO:0000313" key="13">
    <source>
        <dbReference type="EMBL" id="SDC12505.1"/>
    </source>
</evidence>
<evidence type="ECO:0000256" key="4">
    <source>
        <dbReference type="ARBA" id="ARBA00022842"/>
    </source>
</evidence>
<comment type="catalytic activity">
    <reaction evidence="6 9 10">
        <text>4-methyl-5-(2-phosphooxyethyl)-thiazole + 4-amino-2-methyl-5-(diphosphooxymethyl)pyrimidine + H(+) = thiamine phosphate + diphosphate</text>
        <dbReference type="Rhea" id="RHEA:22328"/>
        <dbReference type="ChEBI" id="CHEBI:15378"/>
        <dbReference type="ChEBI" id="CHEBI:33019"/>
        <dbReference type="ChEBI" id="CHEBI:37575"/>
        <dbReference type="ChEBI" id="CHEBI:57841"/>
        <dbReference type="ChEBI" id="CHEBI:58296"/>
        <dbReference type="EC" id="2.5.1.3"/>
    </reaction>
</comment>
<dbReference type="GO" id="GO:0009228">
    <property type="term" value="P:thiamine biosynthetic process"/>
    <property type="evidence" value="ECO:0007669"/>
    <property type="project" value="UniProtKB-KW"/>
</dbReference>